<dbReference type="SMART" id="SM00112">
    <property type="entry name" value="CA"/>
    <property type="match status" value="6"/>
</dbReference>
<feature type="transmembrane region" description="Helical" evidence="9">
    <location>
        <begin position="984"/>
        <end position="1007"/>
    </location>
</feature>
<dbReference type="FunFam" id="2.60.40.60:FF:000094">
    <property type="entry name" value="protocadherin gamma-C4 isoform X2"/>
    <property type="match status" value="1"/>
</dbReference>
<dbReference type="GO" id="GO:0005886">
    <property type="term" value="C:plasma membrane"/>
    <property type="evidence" value="ECO:0007669"/>
    <property type="project" value="InterPro"/>
</dbReference>
<dbReference type="Proteomes" id="UP001497525">
    <property type="component" value="Unassembled WGS sequence"/>
</dbReference>
<dbReference type="PROSITE" id="PS00232">
    <property type="entry name" value="CADHERIN_1"/>
    <property type="match status" value="3"/>
</dbReference>
<evidence type="ECO:0000259" key="10">
    <source>
        <dbReference type="PROSITE" id="PS50268"/>
    </source>
</evidence>
<keyword evidence="2 9" id="KW-0812">Transmembrane</keyword>
<feature type="region of interest" description="Disordered" evidence="8">
    <location>
        <begin position="1199"/>
        <end position="1228"/>
    </location>
</feature>
<keyword evidence="6 9" id="KW-0472">Membrane</keyword>
<dbReference type="PRINTS" id="PR00205">
    <property type="entry name" value="CADHERIN"/>
</dbReference>
<name>A0AAV2TJ23_CALDB</name>
<feature type="domain" description="Cadherin" evidence="10">
    <location>
        <begin position="187"/>
        <end position="315"/>
    </location>
</feature>
<reference evidence="11" key="1">
    <citation type="submission" date="2024-06" db="EMBL/GenBank/DDBJ databases">
        <authorList>
            <person name="Liu X."/>
            <person name="Lenzi L."/>
            <person name="Haldenby T S."/>
            <person name="Uol C."/>
        </authorList>
    </citation>
    <scope>NUCLEOTIDE SEQUENCE</scope>
</reference>
<accession>A0AAV2TJ23</accession>
<evidence type="ECO:0000256" key="8">
    <source>
        <dbReference type="SAM" id="MobiDB-lite"/>
    </source>
</evidence>
<evidence type="ECO:0000256" key="2">
    <source>
        <dbReference type="ARBA" id="ARBA00022692"/>
    </source>
</evidence>
<dbReference type="EMBL" id="CAXLJL010000367">
    <property type="protein sequence ID" value="CAL5136989.1"/>
    <property type="molecule type" value="Genomic_DNA"/>
</dbReference>
<keyword evidence="4 7" id="KW-0106">Calcium</keyword>
<evidence type="ECO:0000256" key="9">
    <source>
        <dbReference type="SAM" id="Phobius"/>
    </source>
</evidence>
<dbReference type="Gene3D" id="2.60.40.60">
    <property type="entry name" value="Cadherins"/>
    <property type="match status" value="7"/>
</dbReference>
<evidence type="ECO:0000256" key="6">
    <source>
        <dbReference type="ARBA" id="ARBA00023136"/>
    </source>
</evidence>
<comment type="subcellular location">
    <subcellularLocation>
        <location evidence="1">Membrane</location>
    </subcellularLocation>
</comment>
<dbReference type="GO" id="GO:0005509">
    <property type="term" value="F:calcium ion binding"/>
    <property type="evidence" value="ECO:0007669"/>
    <property type="project" value="UniProtKB-UniRule"/>
</dbReference>
<organism evidence="11 12">
    <name type="scientific">Calicophoron daubneyi</name>
    <name type="common">Rumen fluke</name>
    <name type="synonym">Paramphistomum daubneyi</name>
    <dbReference type="NCBI Taxonomy" id="300641"/>
    <lineage>
        <taxon>Eukaryota</taxon>
        <taxon>Metazoa</taxon>
        <taxon>Spiralia</taxon>
        <taxon>Lophotrochozoa</taxon>
        <taxon>Platyhelminthes</taxon>
        <taxon>Trematoda</taxon>
        <taxon>Digenea</taxon>
        <taxon>Plagiorchiida</taxon>
        <taxon>Pronocephalata</taxon>
        <taxon>Paramphistomoidea</taxon>
        <taxon>Paramphistomidae</taxon>
        <taxon>Calicophoron</taxon>
    </lineage>
</organism>
<dbReference type="CDD" id="cd11304">
    <property type="entry name" value="Cadherin_repeat"/>
    <property type="match status" value="6"/>
</dbReference>
<evidence type="ECO:0000256" key="1">
    <source>
        <dbReference type="ARBA" id="ARBA00004370"/>
    </source>
</evidence>
<feature type="domain" description="Cadherin" evidence="10">
    <location>
        <begin position="564"/>
        <end position="690"/>
    </location>
</feature>
<dbReference type="GO" id="GO:0007156">
    <property type="term" value="P:homophilic cell adhesion via plasma membrane adhesion molecules"/>
    <property type="evidence" value="ECO:0007669"/>
    <property type="project" value="InterPro"/>
</dbReference>
<evidence type="ECO:0000256" key="3">
    <source>
        <dbReference type="ARBA" id="ARBA00022737"/>
    </source>
</evidence>
<feature type="domain" description="Cadherin" evidence="10">
    <location>
        <begin position="451"/>
        <end position="563"/>
    </location>
</feature>
<dbReference type="SUPFAM" id="SSF49313">
    <property type="entry name" value="Cadherin-like"/>
    <property type="match status" value="5"/>
</dbReference>
<dbReference type="PANTHER" id="PTHR24026:SF133">
    <property type="entry name" value="CADHERIN-RELATED FAMILY MEMBER 2"/>
    <property type="match status" value="1"/>
</dbReference>
<sequence length="1330" mass="146602">MSRSQPIKNLWPCFTTAVTSVPSVYRVPASRKDCNSGICEIMWSILCTLLITATRFSGPITAEAGEVGKYHVHYHLPDNTKAEYYLGNIIRATHANQNFVRAILNPDDLLKITGSGDIYTRRSLDRDALCGQLRCCDLEYCSIIIQALLFDSRPSPTAVQINVTLADENDNAPRFPTVKKQEGKVEGKPFWSLNIPESAPVGTSYALPTATDADSPKFRIQNYKLFINQKDTNTNGMRKPNFQSSPFTLKFSPHISTGPNPASAPKLRVDRPLDRELKAFYDLELVAEDAGTPPLESSLLIRVNLMDVNDNVPAFIEPSPSGLVVNISESVQVGTVITKFTATDPDQGPNGKVTYNIDWAGGDLGLDPAGIRKLSSKYVINPDNGEIRIAQPLDYEDPIERQVSMVVKAFDHGSPSLTASATLTVTVNDANDNDPEIEVREVGETKGGIQPNYSKPFILYENDPEPHLLKLISISDKDSVSVDRISCELAEHHRLRGDFVLKPYSSTMYGLLNARAFDYEKDVSRNGYLHVNLVCTDDSRPKRVRHEMIEVPLGDLNDNWPQFSQANYKFYVSEAAEIGTEIGRVVASDKDSGVRGQITYEITSDDPEHPNLINVDHETGRIYTANKLDRETVNRMQYHVTAVDGGEPRTVTDEEAEEQLSPELAKYKLKTNTTGLTIIILDVNDNAPAYVGSTVLRFPENAPSGTEILTVSAFTDPDEGRNGTITLFFPEESTPDRGYSGSERYSAEQRKNFGIEIEGGTRVVSKMPFDREEQPKMFFYLVARDHGPAPLSTTVSLTILVDDVNDNAPLLISPINATVLQGVRHELPWSNEVCETSIPLDTPNGTLIATIKAKDADEGKNGSVVYRLVRGVKKTSSLRLTHQNYEQVVVRDGYDYFDVGKYSGQISTAWGTDNLHSGESEAVKDFSINVGLPKPGYYYIIVELEDEGLPKMSTRSLFYLNVSAAVGNRLFFRWFGGTSMSNSVILILVMVCSLALTVSLVAAVLWVRYRRNRLSSQANNERHTSSGHGPTVLSISRSTTGYFYPTNYPPLDHPSQLIDLEHGFTLPSDYGVLKKEQQRKQNWRSSGFDLFSPINYESDIYGGNVMVNTLMPMNGNTLRDKEVVENVELSFPMMHDTLMLPVEVSVGHVNHPTKRIRQHSSQALSYTSACPVDPIFLVPSEANSNNFCQMETTPYGMGANNSTGGSDSGVDSGAGAVGPPGSNVSSSPVLERSKYIGPVLSTTMRSGIAFVSEASYTRIGALYESSKASSERNRNGMDAVHALDSLVLGLALKLRRSNQIVIVILLTTCDALVDEQQTAPVAKLPDSKIY</sequence>
<feature type="domain" description="Cadherin" evidence="10">
    <location>
        <begin position="830"/>
        <end position="972"/>
    </location>
</feature>
<dbReference type="FunFam" id="2.60.40.60:FF:000020">
    <property type="entry name" value="Dachsous cadherin-related 1b"/>
    <property type="match status" value="1"/>
</dbReference>
<comment type="caution">
    <text evidence="11">The sequence shown here is derived from an EMBL/GenBank/DDBJ whole genome shotgun (WGS) entry which is preliminary data.</text>
</comment>
<feature type="domain" description="Cadherin" evidence="10">
    <location>
        <begin position="319"/>
        <end position="437"/>
    </location>
</feature>
<evidence type="ECO:0000256" key="5">
    <source>
        <dbReference type="ARBA" id="ARBA00022989"/>
    </source>
</evidence>
<proteinExistence type="predicted"/>
<gene>
    <name evidence="11" type="ORF">CDAUBV1_LOCUS11272</name>
</gene>
<feature type="domain" description="Cadherin" evidence="10">
    <location>
        <begin position="104"/>
        <end position="175"/>
    </location>
</feature>
<dbReference type="PANTHER" id="PTHR24026">
    <property type="entry name" value="FAT ATYPICAL CADHERIN-RELATED"/>
    <property type="match status" value="1"/>
</dbReference>
<evidence type="ECO:0000256" key="4">
    <source>
        <dbReference type="ARBA" id="ARBA00022837"/>
    </source>
</evidence>
<dbReference type="FunFam" id="2.60.40.60:FF:000092">
    <property type="entry name" value="Protocadherin 8"/>
    <property type="match status" value="1"/>
</dbReference>
<dbReference type="Pfam" id="PF00028">
    <property type="entry name" value="Cadherin"/>
    <property type="match status" value="4"/>
</dbReference>
<dbReference type="InterPro" id="IPR015919">
    <property type="entry name" value="Cadherin-like_sf"/>
</dbReference>
<feature type="compositionally biased region" description="Low complexity" evidence="8">
    <location>
        <begin position="1204"/>
        <end position="1228"/>
    </location>
</feature>
<dbReference type="InterPro" id="IPR002126">
    <property type="entry name" value="Cadherin-like_dom"/>
</dbReference>
<feature type="domain" description="Cadherin" evidence="10">
    <location>
        <begin position="690"/>
        <end position="811"/>
    </location>
</feature>
<dbReference type="InterPro" id="IPR020894">
    <property type="entry name" value="Cadherin_CS"/>
</dbReference>
<evidence type="ECO:0000313" key="11">
    <source>
        <dbReference type="EMBL" id="CAL5136989.1"/>
    </source>
</evidence>
<evidence type="ECO:0000256" key="7">
    <source>
        <dbReference type="PROSITE-ProRule" id="PRU00043"/>
    </source>
</evidence>
<keyword evidence="3" id="KW-0677">Repeat</keyword>
<evidence type="ECO:0000313" key="12">
    <source>
        <dbReference type="Proteomes" id="UP001497525"/>
    </source>
</evidence>
<protein>
    <recommendedName>
        <fullName evidence="10">Cadherin domain-containing protein</fullName>
    </recommendedName>
</protein>
<keyword evidence="5 9" id="KW-1133">Transmembrane helix</keyword>
<dbReference type="PROSITE" id="PS50268">
    <property type="entry name" value="CADHERIN_2"/>
    <property type="match status" value="7"/>
</dbReference>